<reference evidence="2" key="1">
    <citation type="submission" date="2018-06" db="EMBL/GenBank/DDBJ databases">
        <authorList>
            <consortium name="Pathogen Informatics"/>
            <person name="Doyle S."/>
        </authorList>
    </citation>
    <scope>NUCLEOTIDE SEQUENCE [LARGE SCALE GENOMIC DNA]</scope>
    <source>
        <strain evidence="2">NCTC11421</strain>
    </source>
</reference>
<sequence>MPSEHPFSDGISTPNPKETMNDTAQITAGYGRRYIVRTPDGTIYEASTRKNASISPAATASASAPSTPNKL</sequence>
<feature type="compositionally biased region" description="Low complexity" evidence="1">
    <location>
        <begin position="52"/>
        <end position="71"/>
    </location>
</feature>
<accession>A0A379B1J2</accession>
<dbReference type="EMBL" id="UGRI01000002">
    <property type="protein sequence ID" value="SUB32292.1"/>
    <property type="molecule type" value="Genomic_DNA"/>
</dbReference>
<evidence type="ECO:0000256" key="1">
    <source>
        <dbReference type="SAM" id="MobiDB-lite"/>
    </source>
</evidence>
<feature type="region of interest" description="Disordered" evidence="1">
    <location>
        <begin position="47"/>
        <end position="71"/>
    </location>
</feature>
<dbReference type="AlphaFoldDB" id="A0A379B1J2"/>
<keyword evidence="2" id="KW-0378">Hydrolase</keyword>
<name>A0A379B1J2_NEIGO</name>
<evidence type="ECO:0000313" key="2">
    <source>
        <dbReference type="EMBL" id="SUB32292.1"/>
    </source>
</evidence>
<dbReference type="GO" id="GO:0016787">
    <property type="term" value="F:hydrolase activity"/>
    <property type="evidence" value="ECO:0007669"/>
    <property type="project" value="UniProtKB-KW"/>
</dbReference>
<proteinExistence type="predicted"/>
<dbReference type="EC" id="3.6.1.-" evidence="2"/>
<feature type="compositionally biased region" description="Polar residues" evidence="1">
    <location>
        <begin position="10"/>
        <end position="26"/>
    </location>
</feature>
<feature type="region of interest" description="Disordered" evidence="1">
    <location>
        <begin position="1"/>
        <end position="31"/>
    </location>
</feature>
<protein>
    <submittedName>
        <fullName evidence="2">Putative GTPase EngC</fullName>
        <ecNumber evidence="2">3.6.1.-</ecNumber>
    </submittedName>
</protein>
<gene>
    <name evidence="2" type="ORF">NCTC11421_03727</name>
</gene>
<organism evidence="2">
    <name type="scientific">Neisseria gonorrhoeae</name>
    <dbReference type="NCBI Taxonomy" id="485"/>
    <lineage>
        <taxon>Bacteria</taxon>
        <taxon>Pseudomonadati</taxon>
        <taxon>Pseudomonadota</taxon>
        <taxon>Betaproteobacteria</taxon>
        <taxon>Neisseriales</taxon>
        <taxon>Neisseriaceae</taxon>
        <taxon>Neisseria</taxon>
    </lineage>
</organism>